<dbReference type="EMBL" id="BDSP01000040">
    <property type="protein sequence ID" value="GAX11320.1"/>
    <property type="molecule type" value="Genomic_DNA"/>
</dbReference>
<feature type="compositionally biased region" description="Basic and acidic residues" evidence="1">
    <location>
        <begin position="256"/>
        <end position="278"/>
    </location>
</feature>
<evidence type="ECO:0000256" key="1">
    <source>
        <dbReference type="SAM" id="MobiDB-lite"/>
    </source>
</evidence>
<keyword evidence="2" id="KW-0472">Membrane</keyword>
<dbReference type="InParanoid" id="A0A1Z5JBE7"/>
<feature type="transmembrane region" description="Helical" evidence="2">
    <location>
        <begin position="89"/>
        <end position="108"/>
    </location>
</feature>
<feature type="region of interest" description="Disordered" evidence="1">
    <location>
        <begin position="1"/>
        <end position="80"/>
    </location>
</feature>
<keyword evidence="4" id="KW-1185">Reference proteome</keyword>
<keyword evidence="2" id="KW-1133">Transmembrane helix</keyword>
<sequence length="294" mass="33478">MPRGSEAKLRRRNQRKDEDKQDLNAIFGDPNGKETDDIPLPPRMKNAGVAPVDDDSEEEAPAMPKKKKGKAVPVGPPPSSKGGIKRAPLIMLILMTGTTLLPALLYAGDFLSSFLAKSNITGGLGYRMGIGHVPRKRVLSFYEKHAPEKVNDVPHILSKYYGDYPKLIKNLERKYQDYGYFMGWEEDEAPMKLMTEYLNDIYSMWIKQWNKHAPQVLKTAARNAKYNITTVYKKGRKVWKAKVWPMLEPIFGVPDGADKQKRQDAAEARKRRKSEGGSKPRRKNREFRDDVDES</sequence>
<dbReference type="Proteomes" id="UP000198406">
    <property type="component" value="Unassembled WGS sequence"/>
</dbReference>
<dbReference type="AlphaFoldDB" id="A0A1Z5JBE7"/>
<dbReference type="OrthoDB" id="164285at2759"/>
<evidence type="ECO:0000256" key="2">
    <source>
        <dbReference type="SAM" id="Phobius"/>
    </source>
</evidence>
<protein>
    <submittedName>
        <fullName evidence="3">Uncharacterized protein</fullName>
    </submittedName>
</protein>
<evidence type="ECO:0000313" key="4">
    <source>
        <dbReference type="Proteomes" id="UP000198406"/>
    </source>
</evidence>
<accession>A0A1Z5JBE7</accession>
<proteinExistence type="predicted"/>
<comment type="caution">
    <text evidence="3">The sequence shown here is derived from an EMBL/GenBank/DDBJ whole genome shotgun (WGS) entry which is preliminary data.</text>
</comment>
<feature type="region of interest" description="Disordered" evidence="1">
    <location>
        <begin position="254"/>
        <end position="294"/>
    </location>
</feature>
<name>A0A1Z5JBE7_FISSO</name>
<reference evidence="3 4" key="1">
    <citation type="journal article" date="2015" name="Plant Cell">
        <title>Oil accumulation by the oleaginous diatom Fistulifera solaris as revealed by the genome and transcriptome.</title>
        <authorList>
            <person name="Tanaka T."/>
            <person name="Maeda Y."/>
            <person name="Veluchamy A."/>
            <person name="Tanaka M."/>
            <person name="Abida H."/>
            <person name="Marechal E."/>
            <person name="Bowler C."/>
            <person name="Muto M."/>
            <person name="Sunaga Y."/>
            <person name="Tanaka M."/>
            <person name="Yoshino T."/>
            <person name="Taniguchi T."/>
            <person name="Fukuda Y."/>
            <person name="Nemoto M."/>
            <person name="Matsumoto M."/>
            <person name="Wong P.S."/>
            <person name="Aburatani S."/>
            <person name="Fujibuchi W."/>
        </authorList>
    </citation>
    <scope>NUCLEOTIDE SEQUENCE [LARGE SCALE GENOMIC DNA]</scope>
    <source>
        <strain evidence="3 4">JPCC DA0580</strain>
    </source>
</reference>
<keyword evidence="2" id="KW-0812">Transmembrane</keyword>
<evidence type="ECO:0000313" key="3">
    <source>
        <dbReference type="EMBL" id="GAX11320.1"/>
    </source>
</evidence>
<organism evidence="3 4">
    <name type="scientific">Fistulifera solaris</name>
    <name type="common">Oleaginous diatom</name>
    <dbReference type="NCBI Taxonomy" id="1519565"/>
    <lineage>
        <taxon>Eukaryota</taxon>
        <taxon>Sar</taxon>
        <taxon>Stramenopiles</taxon>
        <taxon>Ochrophyta</taxon>
        <taxon>Bacillariophyta</taxon>
        <taxon>Bacillariophyceae</taxon>
        <taxon>Bacillariophycidae</taxon>
        <taxon>Naviculales</taxon>
        <taxon>Naviculaceae</taxon>
        <taxon>Fistulifera</taxon>
    </lineage>
</organism>
<gene>
    <name evidence="3" type="ORF">FisN_15Lh250</name>
</gene>